<dbReference type="RefSeq" id="WP_376858052.1">
    <property type="nucleotide sequence ID" value="NZ_JBHSLA010000001.1"/>
</dbReference>
<evidence type="ECO:0000256" key="4">
    <source>
        <dbReference type="ARBA" id="ARBA00022833"/>
    </source>
</evidence>
<dbReference type="PANTHER" id="PTHR43161">
    <property type="entry name" value="SORBITOL DEHYDROGENASE"/>
    <property type="match status" value="1"/>
</dbReference>
<dbReference type="InterPro" id="IPR011032">
    <property type="entry name" value="GroES-like_sf"/>
</dbReference>
<evidence type="ECO:0000313" key="7">
    <source>
        <dbReference type="Proteomes" id="UP001596162"/>
    </source>
</evidence>
<proteinExistence type="inferred from homology"/>
<evidence type="ECO:0000256" key="2">
    <source>
        <dbReference type="ARBA" id="ARBA00008072"/>
    </source>
</evidence>
<accession>A0ABW0C253</accession>
<comment type="caution">
    <text evidence="6">The sequence shown here is derived from an EMBL/GenBank/DDBJ whole genome shotgun (WGS) entry which is preliminary data.</text>
</comment>
<evidence type="ECO:0008006" key="8">
    <source>
        <dbReference type="Google" id="ProtNLM"/>
    </source>
</evidence>
<dbReference type="SUPFAM" id="SSF50129">
    <property type="entry name" value="GroES-like"/>
    <property type="match status" value="1"/>
</dbReference>
<dbReference type="PANTHER" id="PTHR43161:SF26">
    <property type="entry name" value="GALACTITOL 1-PHOSPHATE 5-DEHYDROGENASE"/>
    <property type="match status" value="1"/>
</dbReference>
<keyword evidence="7" id="KW-1185">Reference proteome</keyword>
<keyword evidence="5" id="KW-0560">Oxidoreductase</keyword>
<comment type="similarity">
    <text evidence="2">Belongs to the zinc-containing alcohol dehydrogenase family.</text>
</comment>
<evidence type="ECO:0000256" key="3">
    <source>
        <dbReference type="ARBA" id="ARBA00022723"/>
    </source>
</evidence>
<sequence length="85" mass="9491">MKTMKAARWHAAKDIRVEETSIPTPKDNQVKIAVKFTGICGSDLHEYLDGPQLIPVDKPYALNGHQGTTTLDTNFLELLKRLAKT</sequence>
<dbReference type="Gene3D" id="3.90.180.10">
    <property type="entry name" value="Medium-chain alcohol dehydrogenases, catalytic domain"/>
    <property type="match status" value="1"/>
</dbReference>
<dbReference type="EMBL" id="JBHSLA010000001">
    <property type="protein sequence ID" value="MFC5193846.1"/>
    <property type="molecule type" value="Genomic_DNA"/>
</dbReference>
<dbReference type="Proteomes" id="UP001596162">
    <property type="component" value="Unassembled WGS sequence"/>
</dbReference>
<comment type="cofactor">
    <cofactor evidence="1">
        <name>Zn(2+)</name>
        <dbReference type="ChEBI" id="CHEBI:29105"/>
    </cofactor>
</comment>
<gene>
    <name evidence="6" type="ORF">ACFPH8_00755</name>
</gene>
<organism evidence="6 7">
    <name type="scientific">Bizionia hallyeonensis</name>
    <dbReference type="NCBI Taxonomy" id="1123757"/>
    <lineage>
        <taxon>Bacteria</taxon>
        <taxon>Pseudomonadati</taxon>
        <taxon>Bacteroidota</taxon>
        <taxon>Flavobacteriia</taxon>
        <taxon>Flavobacteriales</taxon>
        <taxon>Flavobacteriaceae</taxon>
        <taxon>Bizionia</taxon>
    </lineage>
</organism>
<keyword evidence="4" id="KW-0862">Zinc</keyword>
<reference evidence="7" key="1">
    <citation type="journal article" date="2019" name="Int. J. Syst. Evol. Microbiol.">
        <title>The Global Catalogue of Microorganisms (GCM) 10K type strain sequencing project: providing services to taxonomists for standard genome sequencing and annotation.</title>
        <authorList>
            <consortium name="The Broad Institute Genomics Platform"/>
            <consortium name="The Broad Institute Genome Sequencing Center for Infectious Disease"/>
            <person name="Wu L."/>
            <person name="Ma J."/>
        </authorList>
    </citation>
    <scope>NUCLEOTIDE SEQUENCE [LARGE SCALE GENOMIC DNA]</scope>
    <source>
        <strain evidence="7">JCM 17978</strain>
    </source>
</reference>
<evidence type="ECO:0000313" key="6">
    <source>
        <dbReference type="EMBL" id="MFC5193846.1"/>
    </source>
</evidence>
<evidence type="ECO:0000256" key="1">
    <source>
        <dbReference type="ARBA" id="ARBA00001947"/>
    </source>
</evidence>
<protein>
    <recommendedName>
        <fullName evidence="8">Alcohol dehydrogenase GroES-associated</fullName>
    </recommendedName>
</protein>
<name>A0ABW0C253_9FLAO</name>
<evidence type="ECO:0000256" key="5">
    <source>
        <dbReference type="ARBA" id="ARBA00023002"/>
    </source>
</evidence>
<keyword evidence="3" id="KW-0479">Metal-binding</keyword>